<gene>
    <name evidence="2" type="ORF">ACFSKW_45655</name>
</gene>
<dbReference type="EMBL" id="JBHUFV010000075">
    <property type="protein sequence ID" value="MFD1938773.1"/>
    <property type="molecule type" value="Genomic_DNA"/>
</dbReference>
<dbReference type="InterPro" id="IPR025285">
    <property type="entry name" value="DUF4145"/>
</dbReference>
<keyword evidence="3" id="KW-1185">Reference proteome</keyword>
<organism evidence="2 3">
    <name type="scientific">Nonomuraea mangrovi</name>
    <dbReference type="NCBI Taxonomy" id="2316207"/>
    <lineage>
        <taxon>Bacteria</taxon>
        <taxon>Bacillati</taxon>
        <taxon>Actinomycetota</taxon>
        <taxon>Actinomycetes</taxon>
        <taxon>Streptosporangiales</taxon>
        <taxon>Streptosporangiaceae</taxon>
        <taxon>Nonomuraea</taxon>
    </lineage>
</organism>
<feature type="domain" description="DUF4145" evidence="1">
    <location>
        <begin position="121"/>
        <end position="203"/>
    </location>
</feature>
<dbReference type="Pfam" id="PF13643">
    <property type="entry name" value="DUF4145"/>
    <property type="match status" value="1"/>
</dbReference>
<name>A0ABW4TBJ0_9ACTN</name>
<evidence type="ECO:0000313" key="2">
    <source>
        <dbReference type="EMBL" id="MFD1938773.1"/>
    </source>
</evidence>
<proteinExistence type="predicted"/>
<dbReference type="Proteomes" id="UP001597368">
    <property type="component" value="Unassembled WGS sequence"/>
</dbReference>
<evidence type="ECO:0000259" key="1">
    <source>
        <dbReference type="Pfam" id="PF13643"/>
    </source>
</evidence>
<accession>A0ABW4TBJ0</accession>
<dbReference type="RefSeq" id="WP_379580867.1">
    <property type="nucleotide sequence ID" value="NZ_JBHUFV010000075.1"/>
</dbReference>
<comment type="caution">
    <text evidence="2">The sequence shown here is derived from an EMBL/GenBank/DDBJ whole genome shotgun (WGS) entry which is preliminary data.</text>
</comment>
<sequence length="233" mass="26486">MNEDEYADPWQYTDKDNIVLNCPHCGFKILHRVMGSTIDDPVGVPSLVLDGYEPFADPLRRFQLLKCRNCCEFTLIRQQKIVDTSTTEHWTEGEIVWPVINPSLNVRIPSGLRREHAEGMLCLRSGAYTAALVMVRRILEGVCSQFGFNNKTLVQNLSAMEQQGLIDGRLLEWAQTLRVVGNTAAHYTNHQVGREDAEEALSLAEALLEYLYVFSVQFEEFKKRNAEKIGPKP</sequence>
<protein>
    <submittedName>
        <fullName evidence="2">DUF4145 domain-containing protein</fullName>
    </submittedName>
</protein>
<reference evidence="3" key="1">
    <citation type="journal article" date="2019" name="Int. J. Syst. Evol. Microbiol.">
        <title>The Global Catalogue of Microorganisms (GCM) 10K type strain sequencing project: providing services to taxonomists for standard genome sequencing and annotation.</title>
        <authorList>
            <consortium name="The Broad Institute Genomics Platform"/>
            <consortium name="The Broad Institute Genome Sequencing Center for Infectious Disease"/>
            <person name="Wu L."/>
            <person name="Ma J."/>
        </authorList>
    </citation>
    <scope>NUCLEOTIDE SEQUENCE [LARGE SCALE GENOMIC DNA]</scope>
    <source>
        <strain evidence="3">ICMP 6774ER</strain>
    </source>
</reference>
<evidence type="ECO:0000313" key="3">
    <source>
        <dbReference type="Proteomes" id="UP001597368"/>
    </source>
</evidence>